<keyword evidence="3" id="KW-1185">Reference proteome</keyword>
<dbReference type="PANTHER" id="PTHR43441:SF2">
    <property type="entry name" value="FAMILY ACETYLTRANSFERASE, PUTATIVE (AFU_ORTHOLOGUE AFUA_7G00850)-RELATED"/>
    <property type="match status" value="1"/>
</dbReference>
<organism evidence="2 3">
    <name type="scientific">Nostocoides australiense Ben110</name>
    <dbReference type="NCBI Taxonomy" id="1193182"/>
    <lineage>
        <taxon>Bacteria</taxon>
        <taxon>Bacillati</taxon>
        <taxon>Actinomycetota</taxon>
        <taxon>Actinomycetes</taxon>
        <taxon>Micrococcales</taxon>
        <taxon>Intrasporangiaceae</taxon>
        <taxon>Nostocoides</taxon>
    </lineage>
</organism>
<dbReference type="Proteomes" id="UP000035763">
    <property type="component" value="Unassembled WGS sequence"/>
</dbReference>
<dbReference type="SUPFAM" id="SSF55729">
    <property type="entry name" value="Acyl-CoA N-acyltransferases (Nat)"/>
    <property type="match status" value="1"/>
</dbReference>
<dbReference type="PROSITE" id="PS51186">
    <property type="entry name" value="GNAT"/>
    <property type="match status" value="1"/>
</dbReference>
<comment type="caution">
    <text evidence="2">The sequence shown here is derived from an EMBL/GenBank/DDBJ whole genome shotgun (WGS) entry which is preliminary data.</text>
</comment>
<dbReference type="GO" id="GO:1990189">
    <property type="term" value="F:protein N-terminal-serine acetyltransferase activity"/>
    <property type="evidence" value="ECO:0007669"/>
    <property type="project" value="TreeGrafter"/>
</dbReference>
<dbReference type="GO" id="GO:0008999">
    <property type="term" value="F:protein-N-terminal-alanine acetyltransferase activity"/>
    <property type="evidence" value="ECO:0007669"/>
    <property type="project" value="TreeGrafter"/>
</dbReference>
<name>W6JYY5_9MICO</name>
<accession>W6JYY5</accession>
<dbReference type="AlphaFoldDB" id="W6JYY5"/>
<dbReference type="InterPro" id="IPR000182">
    <property type="entry name" value="GNAT_dom"/>
</dbReference>
<dbReference type="InterPro" id="IPR016181">
    <property type="entry name" value="Acyl_CoA_acyltransferase"/>
</dbReference>
<sequence length="232" mass="25385">MPQNEFGQPVGEPLPGWQARPPVIPVTLTGRHVRLEPLTAAHAGILYAPMVLESDPRIWTYYPYSPTMTRAEFDACIAVQLRNPAGAAHAIMAPDGAGLGFASFLRIDPPNGSVEVGGIVYSSALQRTTAATEAMILMARHVFDDLGYRRYEWKCDSCNEPSKAAATRLGFTYEGRHRNAMVYKPPNRDTDWFSITGAEWPALSAAYDAWLAPGNFDAAGAQRRSLGDLTRS</sequence>
<feature type="domain" description="N-acetyltransferase" evidence="1">
    <location>
        <begin position="33"/>
        <end position="189"/>
    </location>
</feature>
<protein>
    <recommendedName>
        <fullName evidence="1">N-acetyltransferase domain-containing protein</fullName>
    </recommendedName>
</protein>
<dbReference type="RefSeq" id="WP_048699471.1">
    <property type="nucleotide sequence ID" value="NZ_HG764815.1"/>
</dbReference>
<dbReference type="Gene3D" id="3.40.630.30">
    <property type="match status" value="1"/>
</dbReference>
<evidence type="ECO:0000313" key="3">
    <source>
        <dbReference type="Proteomes" id="UP000035763"/>
    </source>
</evidence>
<dbReference type="InterPro" id="IPR051908">
    <property type="entry name" value="Ribosomal_N-acetyltransferase"/>
</dbReference>
<dbReference type="STRING" id="1193182.BN11_3460002"/>
<dbReference type="Pfam" id="PF13302">
    <property type="entry name" value="Acetyltransf_3"/>
    <property type="match status" value="1"/>
</dbReference>
<reference evidence="2 3" key="1">
    <citation type="journal article" date="2013" name="ISME J.">
        <title>A metabolic model for members of the genus Tetrasphaera involved in enhanced biological phosphorus removal.</title>
        <authorList>
            <person name="Kristiansen R."/>
            <person name="Nguyen H.T.T."/>
            <person name="Saunders A.M."/>
            <person name="Nielsen J.L."/>
            <person name="Wimmer R."/>
            <person name="Le V.Q."/>
            <person name="McIlroy S.J."/>
            <person name="Petrovski S."/>
            <person name="Seviour R.J."/>
            <person name="Calteau A."/>
            <person name="Nielsen K.L."/>
            <person name="Nielsen P.H."/>
        </authorList>
    </citation>
    <scope>NUCLEOTIDE SEQUENCE [LARGE SCALE GENOMIC DNA]</scope>
    <source>
        <strain evidence="2 3">Ben110</strain>
    </source>
</reference>
<dbReference type="OrthoDB" id="9795199at2"/>
<proteinExistence type="predicted"/>
<dbReference type="PANTHER" id="PTHR43441">
    <property type="entry name" value="RIBOSOMAL-PROTEIN-SERINE ACETYLTRANSFERASE"/>
    <property type="match status" value="1"/>
</dbReference>
<evidence type="ECO:0000313" key="2">
    <source>
        <dbReference type="EMBL" id="CCH73885.1"/>
    </source>
</evidence>
<dbReference type="EMBL" id="CAJA01000275">
    <property type="protein sequence ID" value="CCH73885.1"/>
    <property type="molecule type" value="Genomic_DNA"/>
</dbReference>
<gene>
    <name evidence="2" type="ORF">BN11_3460002</name>
</gene>
<evidence type="ECO:0000259" key="1">
    <source>
        <dbReference type="PROSITE" id="PS51186"/>
    </source>
</evidence>